<dbReference type="EMBL" id="CP015839">
    <property type="protein sequence ID" value="ANG63667.1"/>
    <property type="molecule type" value="Genomic_DNA"/>
</dbReference>
<organism evidence="2 3">
    <name type="scientific">Marinobacterium aestuarii</name>
    <dbReference type="NCBI Taxonomy" id="1821621"/>
    <lineage>
        <taxon>Bacteria</taxon>
        <taxon>Pseudomonadati</taxon>
        <taxon>Pseudomonadota</taxon>
        <taxon>Gammaproteobacteria</taxon>
        <taxon>Oceanospirillales</taxon>
        <taxon>Oceanospirillaceae</taxon>
        <taxon>Marinobacterium</taxon>
    </lineage>
</organism>
<evidence type="ECO:0000256" key="1">
    <source>
        <dbReference type="SAM" id="MobiDB-lite"/>
    </source>
</evidence>
<evidence type="ECO:0000313" key="3">
    <source>
        <dbReference type="Proteomes" id="UP000078070"/>
    </source>
</evidence>
<dbReference type="RefSeq" id="WP_067384117.1">
    <property type="nucleotide sequence ID" value="NZ_CP015839.1"/>
</dbReference>
<dbReference type="AlphaFoldDB" id="A0A1A9F0K4"/>
<dbReference type="PROSITE" id="PS51257">
    <property type="entry name" value="PROKAR_LIPOPROTEIN"/>
    <property type="match status" value="1"/>
</dbReference>
<gene>
    <name evidence="2" type="ORF">A8C75_15060</name>
</gene>
<name>A0A1A9F0K4_9GAMM</name>
<protein>
    <recommendedName>
        <fullName evidence="4">Lipoprotein</fullName>
    </recommendedName>
</protein>
<keyword evidence="3" id="KW-1185">Reference proteome</keyword>
<reference evidence="3" key="1">
    <citation type="submission" date="2016-05" db="EMBL/GenBank/DDBJ databases">
        <authorList>
            <person name="Baek K."/>
            <person name="Yang S.-J."/>
        </authorList>
    </citation>
    <scope>NUCLEOTIDE SEQUENCE [LARGE SCALE GENOMIC DNA]</scope>
    <source>
        <strain evidence="3">ST58-10</strain>
    </source>
</reference>
<reference evidence="2 3" key="2">
    <citation type="journal article" date="2018" name="Int. J. Syst. Evol. Microbiol.">
        <title>Marinobacterium aestuarii sp. nov., a benzene-degrading marine bacterium isolated from estuary sediment.</title>
        <authorList>
            <person name="Bae S.S."/>
            <person name="Jung J."/>
            <person name="Chung D."/>
            <person name="Baek K."/>
        </authorList>
    </citation>
    <scope>NUCLEOTIDE SEQUENCE [LARGE SCALE GENOMIC DNA]</scope>
    <source>
        <strain evidence="2 3">ST58-10</strain>
    </source>
</reference>
<evidence type="ECO:0000313" key="2">
    <source>
        <dbReference type="EMBL" id="ANG63667.1"/>
    </source>
</evidence>
<evidence type="ECO:0008006" key="4">
    <source>
        <dbReference type="Google" id="ProtNLM"/>
    </source>
</evidence>
<dbReference type="STRING" id="1821621.A8C75_15060"/>
<feature type="region of interest" description="Disordered" evidence="1">
    <location>
        <begin position="321"/>
        <end position="340"/>
    </location>
</feature>
<dbReference type="KEGG" id="mars:A8C75_15060"/>
<proteinExistence type="predicted"/>
<sequence>MRILHAGAVCLLPVVVFVTGCALKPEPADNVELQFYRGEVSPKGDTWVMKPCYSRRSRILSDPQGALAARYAELAVLPGLPLYMELRARANGEVKQLLLVGGDSRACAAELDGISLRAAGVAPDWAADLSGDRLEVRDQSRRVRFRFTVEQGTSWRGDRLWSGSLKTPDGKSRDLELRLTEFHGNDSGCRDESGVWYGLSVDMRLDGRRYRGCGRYGDLTRAALAGRYSQVLVSGGGLQRSTALELSAEGDASLTEDMHDGTPAVRRDGSWRWLSTGKLMLHFIQRDSLDEQLVRLFSRQPDGTLVLEGRVPEYGPVGLRLSPDYALPGSPESTAEGATE</sequence>
<accession>A0A1A9F0K4</accession>
<dbReference type="Proteomes" id="UP000078070">
    <property type="component" value="Chromosome"/>
</dbReference>
<dbReference type="OrthoDB" id="6085729at2"/>